<protein>
    <submittedName>
        <fullName evidence="1">Uncharacterized protein</fullName>
    </submittedName>
</protein>
<gene>
    <name evidence="1" type="ORF">MNBD_GAMMA20-188</name>
</gene>
<name>A0A3B1ARB5_9ZZZZ</name>
<dbReference type="EMBL" id="UOFU01000244">
    <property type="protein sequence ID" value="VAX01928.1"/>
    <property type="molecule type" value="Genomic_DNA"/>
</dbReference>
<dbReference type="AlphaFoldDB" id="A0A3B1ARB5"/>
<reference evidence="1" key="1">
    <citation type="submission" date="2018-06" db="EMBL/GenBank/DDBJ databases">
        <authorList>
            <person name="Zhirakovskaya E."/>
        </authorList>
    </citation>
    <scope>NUCLEOTIDE SEQUENCE</scope>
</reference>
<evidence type="ECO:0000313" key="1">
    <source>
        <dbReference type="EMBL" id="VAX01928.1"/>
    </source>
</evidence>
<proteinExistence type="predicted"/>
<accession>A0A3B1ARB5</accession>
<sequence length="53" mass="6054">MARMNNSKYREEKGSAWEVCRFLLAAMIFGKNRSSGHGSLLRIGDLFYGIDQQ</sequence>
<organism evidence="1">
    <name type="scientific">hydrothermal vent metagenome</name>
    <dbReference type="NCBI Taxonomy" id="652676"/>
    <lineage>
        <taxon>unclassified sequences</taxon>
        <taxon>metagenomes</taxon>
        <taxon>ecological metagenomes</taxon>
    </lineage>
</organism>